<evidence type="ECO:0000256" key="1">
    <source>
        <dbReference type="SAM" id="Coils"/>
    </source>
</evidence>
<sequence>MIFNTLENKSKQNEKKLRELTLQYERLNKDVERFFNELDVKPEQLSHMANNPDNFPPKAWEELKRLHKELDERLEKDLSTIRDVNKAKKSFEEKNVSRHWIYCR</sequence>
<accession>A0A0H5DNH5</accession>
<protein>
    <submittedName>
        <fullName evidence="2">Uncharacterized protein</fullName>
    </submittedName>
</protein>
<dbReference type="RefSeq" id="WP_098037743.1">
    <property type="nucleotide sequence ID" value="NZ_CWGJ01000008.1"/>
</dbReference>
<dbReference type="Proteomes" id="UP000220251">
    <property type="component" value="Unassembled WGS sequence"/>
</dbReference>
<feature type="coiled-coil region" evidence="1">
    <location>
        <begin position="3"/>
        <end position="37"/>
    </location>
</feature>
<evidence type="ECO:0000313" key="2">
    <source>
        <dbReference type="EMBL" id="CRX37881.1"/>
    </source>
</evidence>
<dbReference type="AlphaFoldDB" id="A0A0H5DNH5"/>
<gene>
    <name evidence="2" type="ORF">ELAC_0526</name>
</gene>
<keyword evidence="3" id="KW-1185">Reference proteome</keyword>
<organism evidence="2 3">
    <name type="scientific">Estrella lausannensis</name>
    <dbReference type="NCBI Taxonomy" id="483423"/>
    <lineage>
        <taxon>Bacteria</taxon>
        <taxon>Pseudomonadati</taxon>
        <taxon>Chlamydiota</taxon>
        <taxon>Chlamydiia</taxon>
        <taxon>Parachlamydiales</taxon>
        <taxon>Candidatus Criblamydiaceae</taxon>
        <taxon>Estrella</taxon>
    </lineage>
</organism>
<reference evidence="3" key="1">
    <citation type="submission" date="2015-06" db="EMBL/GenBank/DDBJ databases">
        <authorList>
            <person name="Bertelli C."/>
        </authorList>
    </citation>
    <scope>NUCLEOTIDE SEQUENCE [LARGE SCALE GENOMIC DNA]</scope>
    <source>
        <strain evidence="3">CRIB-30</strain>
    </source>
</reference>
<dbReference type="EMBL" id="CWGJ01000008">
    <property type="protein sequence ID" value="CRX37881.1"/>
    <property type="molecule type" value="Genomic_DNA"/>
</dbReference>
<proteinExistence type="predicted"/>
<evidence type="ECO:0000313" key="3">
    <source>
        <dbReference type="Proteomes" id="UP000220251"/>
    </source>
</evidence>
<name>A0A0H5DNH5_9BACT</name>
<dbReference type="OrthoDB" id="18081at2"/>
<keyword evidence="1" id="KW-0175">Coiled coil</keyword>